<feature type="compositionally biased region" description="Low complexity" evidence="1">
    <location>
        <begin position="80"/>
        <end position="90"/>
    </location>
</feature>
<keyword evidence="2" id="KW-1185">Reference proteome</keyword>
<feature type="region of interest" description="Disordered" evidence="1">
    <location>
        <begin position="744"/>
        <end position="770"/>
    </location>
</feature>
<evidence type="ECO:0000313" key="2">
    <source>
        <dbReference type="Proteomes" id="UP000095280"/>
    </source>
</evidence>
<dbReference type="InterPro" id="IPR004344">
    <property type="entry name" value="TTL/TTLL_fam"/>
</dbReference>
<dbReference type="PANTHER" id="PTHR46810:SF1">
    <property type="entry name" value="INACTIVE POLYGLYCYLASE TTLL10"/>
    <property type="match status" value="1"/>
</dbReference>
<dbReference type="SUPFAM" id="SSF56059">
    <property type="entry name" value="Glutathione synthetase ATP-binding domain-like"/>
    <property type="match status" value="2"/>
</dbReference>
<feature type="region of interest" description="Disordered" evidence="1">
    <location>
        <begin position="78"/>
        <end position="152"/>
    </location>
</feature>
<feature type="compositionally biased region" description="Low complexity" evidence="1">
    <location>
        <begin position="109"/>
        <end position="127"/>
    </location>
</feature>
<feature type="region of interest" description="Disordered" evidence="1">
    <location>
        <begin position="776"/>
        <end position="795"/>
    </location>
</feature>
<accession>A0A1I8H011</accession>
<dbReference type="GO" id="GO:0070737">
    <property type="term" value="F:protein-glycine ligase activity, elongating"/>
    <property type="evidence" value="ECO:0007669"/>
    <property type="project" value="TreeGrafter"/>
</dbReference>
<name>A0A1I8H011_9PLAT</name>
<dbReference type="Proteomes" id="UP000095280">
    <property type="component" value="Unplaced"/>
</dbReference>
<dbReference type="AlphaFoldDB" id="A0A1I8H011"/>
<evidence type="ECO:0000313" key="3">
    <source>
        <dbReference type="WBParaSite" id="maker-uti_cns_0003872-snap-gene-0.3-mRNA-1"/>
    </source>
</evidence>
<feature type="compositionally biased region" description="Gly residues" evidence="1">
    <location>
        <begin position="754"/>
        <end position="768"/>
    </location>
</feature>
<proteinExistence type="predicted"/>
<evidence type="ECO:0000256" key="1">
    <source>
        <dbReference type="SAM" id="MobiDB-lite"/>
    </source>
</evidence>
<dbReference type="Gene3D" id="3.30.470.20">
    <property type="entry name" value="ATP-grasp fold, B domain"/>
    <property type="match status" value="2"/>
</dbReference>
<dbReference type="Pfam" id="PF03133">
    <property type="entry name" value="TTL"/>
    <property type="match status" value="2"/>
</dbReference>
<dbReference type="InterPro" id="IPR027752">
    <property type="entry name" value="TTLL10"/>
</dbReference>
<feature type="region of interest" description="Disordered" evidence="1">
    <location>
        <begin position="196"/>
        <end position="220"/>
    </location>
</feature>
<dbReference type="WBParaSite" id="maker-uti_cns_0003872-snap-gene-0.3-mRNA-1">
    <property type="protein sequence ID" value="maker-uti_cns_0003872-snap-gene-0.3-mRNA-1"/>
    <property type="gene ID" value="maker-uti_cns_0003872-snap-gene-0.3"/>
</dbReference>
<protein>
    <submittedName>
        <fullName evidence="3">Tubulin tyrosine ligase</fullName>
    </submittedName>
</protein>
<organism evidence="2 3">
    <name type="scientific">Macrostomum lignano</name>
    <dbReference type="NCBI Taxonomy" id="282301"/>
    <lineage>
        <taxon>Eukaryota</taxon>
        <taxon>Metazoa</taxon>
        <taxon>Spiralia</taxon>
        <taxon>Lophotrochozoa</taxon>
        <taxon>Platyhelminthes</taxon>
        <taxon>Rhabditophora</taxon>
        <taxon>Macrostomorpha</taxon>
        <taxon>Macrostomida</taxon>
        <taxon>Macrostomidae</taxon>
        <taxon>Macrostomum</taxon>
    </lineage>
</organism>
<dbReference type="PANTHER" id="PTHR46810">
    <property type="entry name" value="INACTIVE POLYGLYCYLASE TTLL10"/>
    <property type="match status" value="1"/>
</dbReference>
<dbReference type="PROSITE" id="PS51221">
    <property type="entry name" value="TTL"/>
    <property type="match status" value="2"/>
</dbReference>
<reference evidence="3" key="1">
    <citation type="submission" date="2016-11" db="UniProtKB">
        <authorList>
            <consortium name="WormBaseParasite"/>
        </authorList>
    </citation>
    <scope>IDENTIFICATION</scope>
</reference>
<sequence>LPEDIASIFISTTTPANYSDLKKAMLAMLQKSKQDKINEVINTSDLGGDKPSVFVKRLTSKMAQCGLQDNPDMRRFMARSSSSEKGSVSSMRPITSNTTLASMNQFKDSTAAAPSQSRSQQDPSSVSDLCSRGQQEQQQQQPQQQDRSPEDEGAIKTIQGDCVRLTIVKPPSQQQHPARPPCLLKIRKTQKFKQQAAATAASQGGGFAGGSKDRDAQTRDTQCTVHTGLASKLERIMENQLVKYPYPLANKCHIFLDTYPTLLGTYSLESTLGAEMIEELMSHLRWQDRTKVNQVAITKRSHHLVWRYGYSGLSANASAAAYPEDSILSRINCRIRMSSKCGLYKLLWMNRSPHAPDELQMNALLPKSYLLHPMSDEFRREIQRPGTTWILKPSNSSQGSELKLYRSSGDLKEFATLVQEQFKNFNAGDILVQKYIDDPLLVDKRKFDLRVFLLVVPHQEKNTLFAFYHPGYVRLTCRRYEKDSTTLTVHLTNQALQKRDPRYQRVKEATTWSPGELNCYFNKRHRELDIGLDWVHNRLHPRIKAILGYIVSLMNGMEIRGRRCFEIFGCDFLIDSRMQVWLIDINSSPSLSTHTEVLKRLMPGVIQEAVGLALEVVYKSRKFKFIYPLVFQNNYSLIFDGQTSTTNPAGNSRSGRRRPMAQSSVASAAVASAPPIRQVDGVGFSLTGNVGKRERARIESTIESYIKQNYDSIRAQFNGSVSSVRLCINRSTNEITVVPAVPSSGVESTVGKAGSSGNGSGGGGGGGMKCIRRQKRLNSRSQTESSHEKVAESGNTAVSAVTASCDIDVGATADKSEETNVGGNVGESMDAAIEYLMSRDRRSSSVGAPGGGAVKPRILKSTIPALWTGNNILQVAAPRPARDSLTCPASREEVDRLVSDSYDCNARGAAFRQLFPTVRGEFFIFYDHGEIHCRKMMLAMGFLEKTENEERNQFRSCDQMALMWCNGAISATKRKTGLGFHIVNRLRFRGLITNKCSLVRTMAEFELGHPSLVPKGLEAATFLPATVHLNGAGAIDVLHKIRQRGLYLIKPGYSDCGKGIVLYRSDGSLSSLITSLATNYPGYTHKDLVLQKYIENPLLLEGKKFDLRVFLLVVPNQRRDTGVYAFVHPGYARLACRAYDINSDDLTLHLTNQAVQHRDRTYKNVKEATVWSPDSLNSYLNQHMAELKVPCTDWVRRRLYPRIRAILGHVTSIVSSSLCDEPFSYELFGCDFLVDADFNVWLLEVNSDPSLNKSTQVLRQIVSQ</sequence>
<feature type="compositionally biased region" description="Low complexity" evidence="1">
    <location>
        <begin position="134"/>
        <end position="145"/>
    </location>
</feature>
<feature type="compositionally biased region" description="Polar residues" evidence="1">
    <location>
        <begin position="92"/>
        <end position="108"/>
    </location>
</feature>